<evidence type="ECO:0000256" key="2">
    <source>
        <dbReference type="ARBA" id="ARBA00001971"/>
    </source>
</evidence>
<evidence type="ECO:0000259" key="13">
    <source>
        <dbReference type="SMART" id="SM00387"/>
    </source>
</evidence>
<feature type="domain" description="GAF" evidence="12">
    <location>
        <begin position="42"/>
        <end position="189"/>
    </location>
</feature>
<evidence type="ECO:0000256" key="5">
    <source>
        <dbReference type="ARBA" id="ARBA00022679"/>
    </source>
</evidence>
<dbReference type="FunFam" id="3.30.450.40:FF:000052">
    <property type="entry name" value="Oxygen sensor histidine kinase response regulator DevS/DosS"/>
    <property type="match status" value="1"/>
</dbReference>
<dbReference type="InterPro" id="IPR029016">
    <property type="entry name" value="GAF-like_dom_sf"/>
</dbReference>
<evidence type="ECO:0000313" key="15">
    <source>
        <dbReference type="Proteomes" id="UP000595703"/>
    </source>
</evidence>
<keyword evidence="7 14" id="KW-0418">Kinase</keyword>
<dbReference type="InterPro" id="IPR003018">
    <property type="entry name" value="GAF"/>
</dbReference>
<reference evidence="14 15" key="3">
    <citation type="journal article" date="2011" name="Nat. Chem. Biol.">
        <title>Reveromycin A biosynthesis uses RevG and RevJ for stereospecific spiroacetal formation.</title>
        <authorList>
            <person name="Takahashi S."/>
            <person name="Toyoda A."/>
            <person name="Sekiyama Y."/>
            <person name="Takagi H."/>
            <person name="Nogawa T."/>
            <person name="Uramoto M."/>
            <person name="Suzuki R."/>
            <person name="Koshino H."/>
            <person name="Kumano T."/>
            <person name="Panthee S."/>
            <person name="Dairi T."/>
            <person name="Ishikawa J."/>
            <person name="Ikeda H."/>
            <person name="Sakaki Y."/>
            <person name="Osada H."/>
        </authorList>
    </citation>
    <scope>NUCLEOTIDE SEQUENCE [LARGE SCALE GENOMIC DNA]</scope>
    <source>
        <strain evidence="14 15">SN-593</strain>
    </source>
</reference>
<keyword evidence="5" id="KW-0808">Transferase</keyword>
<dbReference type="GO" id="GO:0005524">
    <property type="term" value="F:ATP binding"/>
    <property type="evidence" value="ECO:0007669"/>
    <property type="project" value="UniProtKB-ARBA"/>
</dbReference>
<evidence type="ECO:0000256" key="10">
    <source>
        <dbReference type="ARBA" id="ARBA00023012"/>
    </source>
</evidence>
<dbReference type="GO" id="GO:0046983">
    <property type="term" value="F:protein dimerization activity"/>
    <property type="evidence" value="ECO:0007669"/>
    <property type="project" value="InterPro"/>
</dbReference>
<evidence type="ECO:0000259" key="12">
    <source>
        <dbReference type="SMART" id="SM00065"/>
    </source>
</evidence>
<dbReference type="CDD" id="cd16917">
    <property type="entry name" value="HATPase_UhpB-NarQ-NarX-like"/>
    <property type="match status" value="1"/>
</dbReference>
<keyword evidence="8" id="KW-0460">Magnesium</keyword>
<keyword evidence="6" id="KW-0479">Metal-binding</keyword>
<dbReference type="Gene3D" id="3.30.565.10">
    <property type="entry name" value="Histidine kinase-like ATPase, C-terminal domain"/>
    <property type="match status" value="1"/>
</dbReference>
<dbReference type="Gene3D" id="1.20.5.1930">
    <property type="match status" value="1"/>
</dbReference>
<feature type="domain" description="Histidine kinase/HSP90-like ATPase" evidence="13">
    <location>
        <begin position="471"/>
        <end position="560"/>
    </location>
</feature>
<evidence type="ECO:0000256" key="11">
    <source>
        <dbReference type="SAM" id="MobiDB-lite"/>
    </source>
</evidence>
<keyword evidence="4" id="KW-0597">Phosphoprotein</keyword>
<evidence type="ECO:0000256" key="9">
    <source>
        <dbReference type="ARBA" id="ARBA00023004"/>
    </source>
</evidence>
<comment type="cofactor">
    <cofactor evidence="1">
        <name>Mg(2+)</name>
        <dbReference type="ChEBI" id="CHEBI:18420"/>
    </cofactor>
</comment>
<dbReference type="SMART" id="SM00065">
    <property type="entry name" value="GAF"/>
    <property type="match status" value="2"/>
</dbReference>
<dbReference type="GO" id="GO:0016020">
    <property type="term" value="C:membrane"/>
    <property type="evidence" value="ECO:0007669"/>
    <property type="project" value="InterPro"/>
</dbReference>
<dbReference type="Proteomes" id="UP000595703">
    <property type="component" value="Chromosome"/>
</dbReference>
<evidence type="ECO:0000256" key="4">
    <source>
        <dbReference type="ARBA" id="ARBA00022553"/>
    </source>
</evidence>
<dbReference type="Gene3D" id="3.30.450.40">
    <property type="match status" value="2"/>
</dbReference>
<keyword evidence="15" id="KW-1185">Reference proteome</keyword>
<evidence type="ECO:0000256" key="1">
    <source>
        <dbReference type="ARBA" id="ARBA00001946"/>
    </source>
</evidence>
<feature type="region of interest" description="Disordered" evidence="11">
    <location>
        <begin position="557"/>
        <end position="589"/>
    </location>
</feature>
<gene>
    <name evidence="14" type="ORF">RVR_418</name>
</gene>
<dbReference type="GO" id="GO:0019826">
    <property type="term" value="F:oxygen sensor activity"/>
    <property type="evidence" value="ECO:0007669"/>
    <property type="project" value="UniProtKB-ARBA"/>
</dbReference>
<dbReference type="InterPro" id="IPR050482">
    <property type="entry name" value="Sensor_HK_TwoCompSys"/>
</dbReference>
<dbReference type="SUPFAM" id="SSF55781">
    <property type="entry name" value="GAF domain-like"/>
    <property type="match status" value="2"/>
</dbReference>
<dbReference type="EMBL" id="AP018365">
    <property type="protein sequence ID" value="BBA95527.1"/>
    <property type="molecule type" value="Genomic_DNA"/>
</dbReference>
<dbReference type="GO" id="GO:0000155">
    <property type="term" value="F:phosphorelay sensor kinase activity"/>
    <property type="evidence" value="ECO:0007669"/>
    <property type="project" value="InterPro"/>
</dbReference>
<dbReference type="InterPro" id="IPR011712">
    <property type="entry name" value="Sig_transdc_His_kin_sub3_dim/P"/>
</dbReference>
<dbReference type="SUPFAM" id="SSF55874">
    <property type="entry name" value="ATPase domain of HSP90 chaperone/DNA topoisomerase II/histidine kinase"/>
    <property type="match status" value="1"/>
</dbReference>
<dbReference type="GO" id="GO:0070026">
    <property type="term" value="F:nitric oxide binding"/>
    <property type="evidence" value="ECO:0007669"/>
    <property type="project" value="UniProtKB-ARBA"/>
</dbReference>
<evidence type="ECO:0000256" key="7">
    <source>
        <dbReference type="ARBA" id="ARBA00022777"/>
    </source>
</evidence>
<feature type="domain" description="GAF" evidence="12">
    <location>
        <begin position="210"/>
        <end position="357"/>
    </location>
</feature>
<comment type="cofactor">
    <cofactor evidence="2">
        <name>heme</name>
        <dbReference type="ChEBI" id="CHEBI:30413"/>
    </cofactor>
</comment>
<dbReference type="InterPro" id="IPR003594">
    <property type="entry name" value="HATPase_dom"/>
</dbReference>
<keyword evidence="3" id="KW-0963">Cytoplasm</keyword>
<keyword evidence="9" id="KW-0408">Iron</keyword>
<dbReference type="Pfam" id="PF02518">
    <property type="entry name" value="HATPase_c"/>
    <property type="match status" value="1"/>
</dbReference>
<dbReference type="InterPro" id="IPR036890">
    <property type="entry name" value="HATPase_C_sf"/>
</dbReference>
<dbReference type="Pfam" id="PF07730">
    <property type="entry name" value="HisKA_3"/>
    <property type="match status" value="1"/>
</dbReference>
<dbReference type="GO" id="GO:0000287">
    <property type="term" value="F:magnesium ion binding"/>
    <property type="evidence" value="ECO:0007669"/>
    <property type="project" value="UniProtKB-ARBA"/>
</dbReference>
<dbReference type="Pfam" id="PF13185">
    <property type="entry name" value="GAF_2"/>
    <property type="match status" value="2"/>
</dbReference>
<sequence length="589" mass="62001">MPRLRLDELLEELQVRIDAVRGTRDRVHTLLEAVLSVGRDLDLRQVLRRIVETAAALVDAEYGALGVIGEDDRLAEFLTVGVSPQQAEAIGPLPSGHGILGELIRHPAPLRLRELSEHPASHGFPAHHPPMHSFLGVPVRVREEVFGNLYLTGKRGGREFDGEDETLLSTLAVAAGVAIENARLYKAARDGQQWMSANAEVVGALLSGADEREVLRLIAEHGRRNLDADLAVVALPVSGTGDLQEVIAVGVDADAHRGLVLPREGSFMGAAMQARQPLTTRRIATDPRASAGPPRWAGLGPVVAVPMVTDDGVRGALLLGRAAGSAAFTEAETSPLLGFAGQAALALELAERRRAAEQVALLEDRDRIARDLHDLAIQRLFATGMTLQSALRFVEHPEAEERLVRAVDDLDETIKIIRSTIFGLRARDAGPGGHGLRARVSAAVEQAARPLGFTPALRMEGLIDTDVPAPAADEALAVVTEALSNVARHAHARSGEVSLVAGSGVLTVSVTDDGVGTPEGGRRSGLRNLAERAEHLGGEMTLGAGAGGGTRLVWRVPTAGPAATPPPTTPSPTARAAATPPPTARADGP</sequence>
<dbReference type="GO" id="GO:0070483">
    <property type="term" value="P:detection of hypoxia"/>
    <property type="evidence" value="ECO:0007669"/>
    <property type="project" value="UniProtKB-ARBA"/>
</dbReference>
<evidence type="ECO:0000256" key="8">
    <source>
        <dbReference type="ARBA" id="ARBA00022842"/>
    </source>
</evidence>
<dbReference type="PANTHER" id="PTHR24421:SF56">
    <property type="entry name" value="OXYGEN SENSOR HISTIDINE KINASE RESPONSE REGULATOR DOST"/>
    <property type="match status" value="1"/>
</dbReference>
<protein>
    <submittedName>
        <fullName evidence="14">Putative two-component system sensor kinase</fullName>
    </submittedName>
</protein>
<evidence type="ECO:0000256" key="3">
    <source>
        <dbReference type="ARBA" id="ARBA00022490"/>
    </source>
</evidence>
<proteinExistence type="predicted"/>
<feature type="compositionally biased region" description="Low complexity" evidence="11">
    <location>
        <begin position="571"/>
        <end position="589"/>
    </location>
</feature>
<name>A0A7U3UMY1_9ACTN</name>
<dbReference type="AlphaFoldDB" id="A0A7U3UMY1"/>
<reference evidence="14 15" key="1">
    <citation type="journal article" date="2010" name="J. Bacteriol.">
        <title>Biochemical characterization of a novel indole prenyltransferase from Streptomyces sp. SN-593.</title>
        <authorList>
            <person name="Takahashi S."/>
            <person name="Takagi H."/>
            <person name="Toyoda A."/>
            <person name="Uramoto M."/>
            <person name="Nogawa T."/>
            <person name="Ueki M."/>
            <person name="Sakaki Y."/>
            <person name="Osada H."/>
        </authorList>
    </citation>
    <scope>NUCLEOTIDE SEQUENCE [LARGE SCALE GENOMIC DNA]</scope>
    <source>
        <strain evidence="14 15">SN-593</strain>
    </source>
</reference>
<dbReference type="GO" id="GO:0020037">
    <property type="term" value="F:heme binding"/>
    <property type="evidence" value="ECO:0007669"/>
    <property type="project" value="UniProtKB-ARBA"/>
</dbReference>
<evidence type="ECO:0000256" key="6">
    <source>
        <dbReference type="ARBA" id="ARBA00022723"/>
    </source>
</evidence>
<keyword evidence="10" id="KW-0902">Two-component regulatory system</keyword>
<dbReference type="GO" id="GO:0070025">
    <property type="term" value="F:carbon monoxide binding"/>
    <property type="evidence" value="ECO:0007669"/>
    <property type="project" value="UniProtKB-ARBA"/>
</dbReference>
<organism evidence="14 15">
    <name type="scientific">Actinacidiphila reveromycinica</name>
    <dbReference type="NCBI Taxonomy" id="659352"/>
    <lineage>
        <taxon>Bacteria</taxon>
        <taxon>Bacillati</taxon>
        <taxon>Actinomycetota</taxon>
        <taxon>Actinomycetes</taxon>
        <taxon>Kitasatosporales</taxon>
        <taxon>Streptomycetaceae</taxon>
        <taxon>Actinacidiphila</taxon>
    </lineage>
</organism>
<accession>A0A7U3UMY1</accession>
<dbReference type="KEGG" id="arev:RVR_418"/>
<dbReference type="SMART" id="SM00387">
    <property type="entry name" value="HATPase_c"/>
    <property type="match status" value="1"/>
</dbReference>
<reference evidence="14 15" key="4">
    <citation type="journal article" date="2020" name="Sci. Rep.">
        <title>beta-carboline chemical signals induce reveromycin production through a LuxR family regulator in Streptomyces sp. SN-593.</title>
        <authorList>
            <person name="Panthee S."/>
            <person name="Kito N."/>
            <person name="Hayashi T."/>
            <person name="Shimizu T."/>
            <person name="Ishikawa J."/>
            <person name="Hamamoto H."/>
            <person name="Osada H."/>
            <person name="Takahashi S."/>
        </authorList>
    </citation>
    <scope>NUCLEOTIDE SEQUENCE [LARGE SCALE GENOMIC DNA]</scope>
    <source>
        <strain evidence="14 15">SN-593</strain>
    </source>
</reference>
<reference evidence="14 15" key="2">
    <citation type="journal article" date="2011" name="J. Antibiot.">
        <title>Furaquinocins I and J: novel polyketide isoprenoid hybrid compounds from Streptomyces reveromyceticus SN-593.</title>
        <authorList>
            <person name="Panthee S."/>
            <person name="Takahashi S."/>
            <person name="Takagi H."/>
            <person name="Nogawa T."/>
            <person name="Oowada E."/>
            <person name="Uramoto M."/>
            <person name="Osada H."/>
        </authorList>
    </citation>
    <scope>NUCLEOTIDE SEQUENCE [LARGE SCALE GENOMIC DNA]</scope>
    <source>
        <strain evidence="14 15">SN-593</strain>
    </source>
</reference>
<dbReference type="GO" id="GO:0019825">
    <property type="term" value="F:oxygen binding"/>
    <property type="evidence" value="ECO:0007669"/>
    <property type="project" value="UniProtKB-ARBA"/>
</dbReference>
<evidence type="ECO:0000313" key="14">
    <source>
        <dbReference type="EMBL" id="BBA95527.1"/>
    </source>
</evidence>
<dbReference type="PANTHER" id="PTHR24421">
    <property type="entry name" value="NITRATE/NITRITE SENSOR PROTEIN NARX-RELATED"/>
    <property type="match status" value="1"/>
</dbReference>